<evidence type="ECO:0000256" key="3">
    <source>
        <dbReference type="ARBA" id="ARBA00012438"/>
    </source>
</evidence>
<dbReference type="Pfam" id="PF14689">
    <property type="entry name" value="SPOB_a"/>
    <property type="match status" value="1"/>
</dbReference>
<dbReference type="GO" id="GO:0000155">
    <property type="term" value="F:phosphorelay sensor kinase activity"/>
    <property type="evidence" value="ECO:0007669"/>
    <property type="project" value="InterPro"/>
</dbReference>
<evidence type="ECO:0000256" key="12">
    <source>
        <dbReference type="ARBA" id="ARBA00023012"/>
    </source>
</evidence>
<proteinExistence type="predicted"/>
<evidence type="ECO:0000256" key="7">
    <source>
        <dbReference type="ARBA" id="ARBA00022692"/>
    </source>
</evidence>
<evidence type="ECO:0000256" key="13">
    <source>
        <dbReference type="ARBA" id="ARBA00023136"/>
    </source>
</evidence>
<dbReference type="PANTHER" id="PTHR43304">
    <property type="entry name" value="PHYTOCHROME-LIKE PROTEIN CPH1"/>
    <property type="match status" value="1"/>
</dbReference>
<evidence type="ECO:0000256" key="10">
    <source>
        <dbReference type="ARBA" id="ARBA00022840"/>
    </source>
</evidence>
<evidence type="ECO:0000256" key="8">
    <source>
        <dbReference type="ARBA" id="ARBA00022741"/>
    </source>
</evidence>
<dbReference type="InterPro" id="IPR052162">
    <property type="entry name" value="Sensor_kinase/Photoreceptor"/>
</dbReference>
<reference evidence="16" key="2">
    <citation type="submission" date="2020-09" db="EMBL/GenBank/DDBJ databases">
        <authorList>
            <person name="Sun Q."/>
            <person name="Ohkuma M."/>
        </authorList>
    </citation>
    <scope>NUCLEOTIDE SEQUENCE</scope>
    <source>
        <strain evidence="16">JCM 4346</strain>
    </source>
</reference>
<keyword evidence="7 14" id="KW-0812">Transmembrane</keyword>
<keyword evidence="9" id="KW-0418">Kinase</keyword>
<keyword evidence="11 14" id="KW-1133">Transmembrane helix</keyword>
<dbReference type="AlphaFoldDB" id="A0A918F8K9"/>
<dbReference type="InterPro" id="IPR036890">
    <property type="entry name" value="HATPase_C_sf"/>
</dbReference>
<dbReference type="Pfam" id="PF17203">
    <property type="entry name" value="sCache_3_2"/>
    <property type="match status" value="1"/>
</dbReference>
<evidence type="ECO:0000256" key="5">
    <source>
        <dbReference type="ARBA" id="ARBA00022553"/>
    </source>
</evidence>
<keyword evidence="10" id="KW-0067">ATP-binding</keyword>
<evidence type="ECO:0000313" key="17">
    <source>
        <dbReference type="Proteomes" id="UP000658320"/>
    </source>
</evidence>
<dbReference type="InterPro" id="IPR039506">
    <property type="entry name" value="SPOB_a"/>
</dbReference>
<dbReference type="SUPFAM" id="SSF55874">
    <property type="entry name" value="ATPase domain of HSP90 chaperone/DNA topoisomerase II/histidine kinase"/>
    <property type="match status" value="1"/>
</dbReference>
<dbReference type="PANTHER" id="PTHR43304:SF1">
    <property type="entry name" value="PAC DOMAIN-CONTAINING PROTEIN"/>
    <property type="match status" value="1"/>
</dbReference>
<evidence type="ECO:0000313" key="16">
    <source>
        <dbReference type="EMBL" id="GGR19348.1"/>
    </source>
</evidence>
<name>A0A918F8K9_9ACTN</name>
<dbReference type="SUPFAM" id="SSF55785">
    <property type="entry name" value="PYP-like sensor domain (PAS domain)"/>
    <property type="match status" value="1"/>
</dbReference>
<keyword evidence="4" id="KW-1003">Cell membrane</keyword>
<protein>
    <recommendedName>
        <fullName evidence="3">histidine kinase</fullName>
        <ecNumber evidence="3">2.7.13.3</ecNumber>
    </recommendedName>
</protein>
<feature type="transmembrane region" description="Helical" evidence="14">
    <location>
        <begin position="179"/>
        <end position="198"/>
    </location>
</feature>
<comment type="caution">
    <text evidence="16">The sequence shown here is derived from an EMBL/GenBank/DDBJ whole genome shotgun (WGS) entry which is preliminary data.</text>
</comment>
<reference evidence="16" key="1">
    <citation type="journal article" date="2014" name="Int. J. Syst. Evol. Microbiol.">
        <title>Complete genome sequence of Corynebacterium casei LMG S-19264T (=DSM 44701T), isolated from a smear-ripened cheese.</title>
        <authorList>
            <consortium name="US DOE Joint Genome Institute (JGI-PGF)"/>
            <person name="Walter F."/>
            <person name="Albersmeier A."/>
            <person name="Kalinowski J."/>
            <person name="Ruckert C."/>
        </authorList>
    </citation>
    <scope>NUCLEOTIDE SEQUENCE</scope>
    <source>
        <strain evidence="16">JCM 4346</strain>
    </source>
</reference>
<comment type="subcellular location">
    <subcellularLocation>
        <location evidence="2">Cell membrane</location>
        <topology evidence="2">Multi-pass membrane protein</topology>
    </subcellularLocation>
</comment>
<evidence type="ECO:0000256" key="6">
    <source>
        <dbReference type="ARBA" id="ARBA00022679"/>
    </source>
</evidence>
<dbReference type="InterPro" id="IPR003594">
    <property type="entry name" value="HATPase_dom"/>
</dbReference>
<dbReference type="RefSeq" id="WP_189938172.1">
    <property type="nucleotide sequence ID" value="NZ_BMSX01000008.1"/>
</dbReference>
<evidence type="ECO:0000256" key="4">
    <source>
        <dbReference type="ARBA" id="ARBA00022475"/>
    </source>
</evidence>
<dbReference type="Proteomes" id="UP000658320">
    <property type="component" value="Unassembled WGS sequence"/>
</dbReference>
<dbReference type="InterPro" id="IPR016120">
    <property type="entry name" value="Sig_transdc_His_kin_SpoOB"/>
</dbReference>
<dbReference type="SMART" id="SM00091">
    <property type="entry name" value="PAS"/>
    <property type="match status" value="1"/>
</dbReference>
<dbReference type="PROSITE" id="PS50109">
    <property type="entry name" value="HIS_KIN"/>
    <property type="match status" value="1"/>
</dbReference>
<dbReference type="InterPro" id="IPR029151">
    <property type="entry name" value="Sensor-like_sf"/>
</dbReference>
<dbReference type="GO" id="GO:0005524">
    <property type="term" value="F:ATP binding"/>
    <property type="evidence" value="ECO:0007669"/>
    <property type="project" value="UniProtKB-KW"/>
</dbReference>
<dbReference type="EMBL" id="BMSX01000008">
    <property type="protein sequence ID" value="GGR19348.1"/>
    <property type="molecule type" value="Genomic_DNA"/>
</dbReference>
<feature type="transmembrane region" description="Helical" evidence="14">
    <location>
        <begin position="15"/>
        <end position="35"/>
    </location>
</feature>
<keyword evidence="6" id="KW-0808">Transferase</keyword>
<dbReference type="PRINTS" id="PR00344">
    <property type="entry name" value="BCTRLSENSOR"/>
</dbReference>
<keyword evidence="8" id="KW-0547">Nucleotide-binding</keyword>
<evidence type="ECO:0000256" key="1">
    <source>
        <dbReference type="ARBA" id="ARBA00000085"/>
    </source>
</evidence>
<dbReference type="Pfam" id="PF02518">
    <property type="entry name" value="HATPase_c"/>
    <property type="match status" value="1"/>
</dbReference>
<evidence type="ECO:0000259" key="15">
    <source>
        <dbReference type="PROSITE" id="PS50109"/>
    </source>
</evidence>
<dbReference type="SUPFAM" id="SSF55890">
    <property type="entry name" value="Sporulation response regulatory protein Spo0B"/>
    <property type="match status" value="1"/>
</dbReference>
<dbReference type="GO" id="GO:0005886">
    <property type="term" value="C:plasma membrane"/>
    <property type="evidence" value="ECO:0007669"/>
    <property type="project" value="UniProtKB-SubCell"/>
</dbReference>
<keyword evidence="12" id="KW-0902">Two-component regulatory system</keyword>
<comment type="catalytic activity">
    <reaction evidence="1">
        <text>ATP + protein L-histidine = ADP + protein N-phospho-L-histidine.</text>
        <dbReference type="EC" id="2.7.13.3"/>
    </reaction>
</comment>
<dbReference type="SUPFAM" id="SSF103190">
    <property type="entry name" value="Sensory domain-like"/>
    <property type="match status" value="1"/>
</dbReference>
<evidence type="ECO:0000256" key="9">
    <source>
        <dbReference type="ARBA" id="ARBA00022777"/>
    </source>
</evidence>
<feature type="domain" description="Histidine kinase" evidence="15">
    <location>
        <begin position="348"/>
        <end position="544"/>
    </location>
</feature>
<accession>A0A918F8K9</accession>
<keyword evidence="5" id="KW-0597">Phosphoprotein</keyword>
<dbReference type="InterPro" id="IPR005467">
    <property type="entry name" value="His_kinase_dom"/>
</dbReference>
<keyword evidence="13 14" id="KW-0472">Membrane</keyword>
<evidence type="ECO:0000256" key="11">
    <source>
        <dbReference type="ARBA" id="ARBA00022989"/>
    </source>
</evidence>
<dbReference type="InterPro" id="IPR004358">
    <property type="entry name" value="Sig_transdc_His_kin-like_C"/>
</dbReference>
<evidence type="ECO:0000256" key="14">
    <source>
        <dbReference type="SAM" id="Phobius"/>
    </source>
</evidence>
<keyword evidence="17" id="KW-1185">Reference proteome</keyword>
<dbReference type="Gene3D" id="1.10.287.130">
    <property type="match status" value="1"/>
</dbReference>
<sequence length="554" mass="59454">MVVASRRHTLAGELLVLQLAIVVIVLVAVAAVSLAQSKATFDRVEGRRVTALAEEMAGNPLLRSQLVRPAPAETLAPLLQTRLTQSNVTSVTVADARGEIVASTNPTLVGTPLPVAGPSVAQARGWSGELPVDGVRHLVAQVPVLGEDRDHIGEHLGTVMIGRVSPSVWQRLSGASSYLLAYLGIASVLGVAGSWLLARRIKRQTLGLEPREIAGLAEHREAMLFGIAEGVIALDPHLRLTLVNEVGRRLLDLPEDCVGMSLSDLGIGGRLYDVLAGTGGGERDAEPGAERRDEVVVRRGRVLVMNRMDVTKDGRRLGSVTTLRDRTELAQLERELGSFRSSTELLRAQAHEFSNQLHTISGLIQIGEHDEVVRYVRALRKHRESLDLTLTSRVRDRAVAALLMAKSALAAERKVRLRISERTALDRLDPTDSADVATVLGNLVDNALDAAAAADPDGEAWVEVELRQDASSVEIVVRDSGPGVAPELAQEVFSHGFTTKAARGGDRGIGLALTRLVCTRRGGEVSVSNTQEGAMFIAWMSVGQLTGPETERVR</sequence>
<dbReference type="Gene3D" id="3.30.450.20">
    <property type="entry name" value="PAS domain"/>
    <property type="match status" value="2"/>
</dbReference>
<dbReference type="EC" id="2.7.13.3" evidence="3"/>
<dbReference type="InterPro" id="IPR000014">
    <property type="entry name" value="PAS"/>
</dbReference>
<dbReference type="InterPro" id="IPR035965">
    <property type="entry name" value="PAS-like_dom_sf"/>
</dbReference>
<evidence type="ECO:0000256" key="2">
    <source>
        <dbReference type="ARBA" id="ARBA00004651"/>
    </source>
</evidence>
<gene>
    <name evidence="16" type="ORF">GCM10010251_39400</name>
</gene>
<dbReference type="SMART" id="SM00387">
    <property type="entry name" value="HATPase_c"/>
    <property type="match status" value="1"/>
</dbReference>
<dbReference type="Gene3D" id="3.30.565.10">
    <property type="entry name" value="Histidine kinase-like ATPase, C-terminal domain"/>
    <property type="match status" value="1"/>
</dbReference>
<organism evidence="16 17">
    <name type="scientific">Streptomyces aurantiogriseus</name>
    <dbReference type="NCBI Taxonomy" id="66870"/>
    <lineage>
        <taxon>Bacteria</taxon>
        <taxon>Bacillati</taxon>
        <taxon>Actinomycetota</taxon>
        <taxon>Actinomycetes</taxon>
        <taxon>Kitasatosporales</taxon>
        <taxon>Streptomycetaceae</taxon>
        <taxon>Streptomyces</taxon>
    </lineage>
</organism>
<dbReference type="InterPro" id="IPR033463">
    <property type="entry name" value="sCache_3"/>
</dbReference>